<proteinExistence type="predicted"/>
<dbReference type="Proteomes" id="UP000232688">
    <property type="component" value="Unassembled WGS sequence"/>
</dbReference>
<dbReference type="EMBL" id="LLXH01009460">
    <property type="protein sequence ID" value="PKC50624.1"/>
    <property type="molecule type" value="Genomic_DNA"/>
</dbReference>
<comment type="caution">
    <text evidence="1">The sequence shown here is derived from an EMBL/GenBank/DDBJ whole genome shotgun (WGS) entry which is preliminary data.</text>
</comment>
<dbReference type="VEuPathDB" id="FungiDB:RhiirA1_485783"/>
<gene>
    <name evidence="1" type="ORF">RhiirA1_485783</name>
</gene>
<evidence type="ECO:0000313" key="2">
    <source>
        <dbReference type="Proteomes" id="UP000232688"/>
    </source>
</evidence>
<sequence>MKLKFMYVIHQDINDYFGEMDHLKHQIHQILNMEHNIEFYFNNNKPADPDDPY</sequence>
<organism evidence="1 2">
    <name type="scientific">Rhizophagus irregularis</name>
    <dbReference type="NCBI Taxonomy" id="588596"/>
    <lineage>
        <taxon>Eukaryota</taxon>
        <taxon>Fungi</taxon>
        <taxon>Fungi incertae sedis</taxon>
        <taxon>Mucoromycota</taxon>
        <taxon>Glomeromycotina</taxon>
        <taxon>Glomeromycetes</taxon>
        <taxon>Glomerales</taxon>
        <taxon>Glomeraceae</taxon>
        <taxon>Rhizophagus</taxon>
    </lineage>
</organism>
<protein>
    <submittedName>
        <fullName evidence="1">Uncharacterized protein</fullName>
    </submittedName>
</protein>
<evidence type="ECO:0000313" key="1">
    <source>
        <dbReference type="EMBL" id="PKC50624.1"/>
    </source>
</evidence>
<reference evidence="1 2" key="2">
    <citation type="submission" date="2017-10" db="EMBL/GenBank/DDBJ databases">
        <title>Genome analyses suggest a sexual origin of heterokaryosis in a supposedly ancient asexual fungus.</title>
        <authorList>
            <person name="Corradi N."/>
            <person name="Sedzielewska K."/>
            <person name="Noel J."/>
            <person name="Charron P."/>
            <person name="Farinelli L."/>
            <person name="Marton T."/>
            <person name="Kruger M."/>
            <person name="Pelin A."/>
            <person name="Brachmann A."/>
            <person name="Corradi N."/>
        </authorList>
    </citation>
    <scope>NUCLEOTIDE SEQUENCE [LARGE SCALE GENOMIC DNA]</scope>
    <source>
        <strain evidence="1 2">A1</strain>
    </source>
</reference>
<name>A0A2N0QHT9_9GLOM</name>
<reference evidence="1 2" key="1">
    <citation type="submission" date="2017-10" db="EMBL/GenBank/DDBJ databases">
        <title>Extensive intraspecific genome diversity in a model arbuscular mycorrhizal fungus.</title>
        <authorList>
            <person name="Chen E.C.H."/>
            <person name="Morin E."/>
            <person name="Baudet D."/>
            <person name="Noel J."/>
            <person name="Ndikumana S."/>
            <person name="Charron P."/>
            <person name="St-Onge C."/>
            <person name="Giorgi J."/>
            <person name="Grigoriev I.V."/>
            <person name="Roux C."/>
            <person name="Martin F.M."/>
            <person name="Corradi N."/>
        </authorList>
    </citation>
    <scope>NUCLEOTIDE SEQUENCE [LARGE SCALE GENOMIC DNA]</scope>
    <source>
        <strain evidence="1 2">A1</strain>
    </source>
</reference>
<accession>A0A2N0QHT9</accession>
<dbReference type="AlphaFoldDB" id="A0A2N0QHT9"/>